<dbReference type="EMBL" id="FRAF01000005">
    <property type="protein sequence ID" value="SHJ90810.1"/>
    <property type="molecule type" value="Genomic_DNA"/>
</dbReference>
<organism evidence="1 2">
    <name type="scientific">Alicyclobacillus tolerans</name>
    <dbReference type="NCBI Taxonomy" id="90970"/>
    <lineage>
        <taxon>Bacteria</taxon>
        <taxon>Bacillati</taxon>
        <taxon>Bacillota</taxon>
        <taxon>Bacilli</taxon>
        <taxon>Bacillales</taxon>
        <taxon>Alicyclobacillaceae</taxon>
        <taxon>Alicyclobacillus</taxon>
    </lineage>
</organism>
<keyword evidence="2" id="KW-1185">Reference proteome</keyword>
<evidence type="ECO:0000313" key="1">
    <source>
        <dbReference type="EMBL" id="SHJ90810.1"/>
    </source>
</evidence>
<dbReference type="AlphaFoldDB" id="A0A1M6N526"/>
<accession>A0A1M6N526</accession>
<proteinExistence type="predicted"/>
<gene>
    <name evidence="1" type="ORF">SAMN05443507_10584</name>
</gene>
<dbReference type="STRING" id="1830138.SAMN05443507_10584"/>
<evidence type="ECO:0000313" key="2">
    <source>
        <dbReference type="Proteomes" id="UP000184016"/>
    </source>
</evidence>
<name>A0A1M6N526_9BACL</name>
<dbReference type="Proteomes" id="UP000184016">
    <property type="component" value="Unassembled WGS sequence"/>
</dbReference>
<sequence>MNRLRWRKTRRGHHYRRKIGKRTRVAVAGLLSLVVIGGCVRLVQAVEGGNLYSASQGAELSRIREAANHSHLANVLLPNGKIGLGDFQSVSADGGGILTLNYADYVVYESNHSLVLDSPDMVEHLGPMETAQTVDWETFQTPNQPTRHALFIQYQNGQNILVIVRNPSENWGLEDIQSFVQNLTPLT</sequence>
<reference evidence="2" key="1">
    <citation type="submission" date="2016-11" db="EMBL/GenBank/DDBJ databases">
        <authorList>
            <person name="Varghese N."/>
            <person name="Submissions S."/>
        </authorList>
    </citation>
    <scope>NUCLEOTIDE SEQUENCE [LARGE SCALE GENOMIC DNA]</scope>
    <source>
        <strain evidence="2">USBA-503</strain>
    </source>
</reference>
<protein>
    <submittedName>
        <fullName evidence="1">Uncharacterized protein</fullName>
    </submittedName>
</protein>
<dbReference type="RefSeq" id="WP_072873327.1">
    <property type="nucleotide sequence ID" value="NZ_FRAF01000005.1"/>
</dbReference>